<dbReference type="InterPro" id="IPR011009">
    <property type="entry name" value="Kinase-like_dom_sf"/>
</dbReference>
<evidence type="ECO:0000259" key="12">
    <source>
        <dbReference type="PROSITE" id="PS51285"/>
    </source>
</evidence>
<dbReference type="EC" id="2.7.11.1" evidence="1"/>
<reference evidence="13 14" key="1">
    <citation type="submission" date="2016-11" db="EMBL/GenBank/DDBJ databases">
        <title>The macronuclear genome of Stentor coeruleus: a giant cell with tiny introns.</title>
        <authorList>
            <person name="Slabodnick M."/>
            <person name="Ruby J.G."/>
            <person name="Reiff S.B."/>
            <person name="Swart E.C."/>
            <person name="Gosai S."/>
            <person name="Prabakaran S."/>
            <person name="Witkowska E."/>
            <person name="Larue G.E."/>
            <person name="Fisher S."/>
            <person name="Freeman R.M."/>
            <person name="Gunawardena J."/>
            <person name="Chu W."/>
            <person name="Stover N.A."/>
            <person name="Gregory B.D."/>
            <person name="Nowacki M."/>
            <person name="Derisi J."/>
            <person name="Roy S.W."/>
            <person name="Marshall W.F."/>
            <person name="Sood P."/>
        </authorList>
    </citation>
    <scope>NUCLEOTIDE SEQUENCE [LARGE SCALE GENOMIC DNA]</scope>
    <source>
        <strain evidence="13">WM001</strain>
    </source>
</reference>
<dbReference type="GO" id="GO:0004691">
    <property type="term" value="F:cAMP-dependent protein kinase activity"/>
    <property type="evidence" value="ECO:0007669"/>
    <property type="project" value="TreeGrafter"/>
</dbReference>
<keyword evidence="14" id="KW-1185">Reference proteome</keyword>
<keyword evidence="4" id="KW-0808">Transferase</keyword>
<dbReference type="EMBL" id="MPUH01000073">
    <property type="protein sequence ID" value="OMJ91870.1"/>
    <property type="molecule type" value="Genomic_DNA"/>
</dbReference>
<evidence type="ECO:0000256" key="9">
    <source>
        <dbReference type="ARBA" id="ARBA00048679"/>
    </source>
</evidence>
<evidence type="ECO:0000256" key="2">
    <source>
        <dbReference type="ARBA" id="ARBA00022527"/>
    </source>
</evidence>
<dbReference type="PANTHER" id="PTHR24353">
    <property type="entry name" value="CYCLIC NUCLEOTIDE-DEPENDENT PROTEIN KINASE"/>
    <property type="match status" value="1"/>
</dbReference>
<feature type="domain" description="Protein kinase" evidence="11">
    <location>
        <begin position="1"/>
        <end position="172"/>
    </location>
</feature>
<proteinExistence type="predicted"/>
<dbReference type="InterPro" id="IPR000961">
    <property type="entry name" value="AGC-kinase_C"/>
</dbReference>
<dbReference type="Proteomes" id="UP000187209">
    <property type="component" value="Unassembled WGS sequence"/>
</dbReference>
<accession>A0A1R2CSB7</accession>
<evidence type="ECO:0000256" key="3">
    <source>
        <dbReference type="ARBA" id="ARBA00022553"/>
    </source>
</evidence>
<protein>
    <recommendedName>
        <fullName evidence="1">non-specific serine/threonine protein kinase</fullName>
        <ecNumber evidence="1">2.7.11.1</ecNumber>
    </recommendedName>
</protein>
<dbReference type="SUPFAM" id="SSF56112">
    <property type="entry name" value="Protein kinase-like (PK-like)"/>
    <property type="match status" value="1"/>
</dbReference>
<evidence type="ECO:0000313" key="13">
    <source>
        <dbReference type="EMBL" id="OMJ91870.1"/>
    </source>
</evidence>
<comment type="catalytic activity">
    <reaction evidence="9">
        <text>L-seryl-[protein] + ATP = O-phospho-L-seryl-[protein] + ADP + H(+)</text>
        <dbReference type="Rhea" id="RHEA:17989"/>
        <dbReference type="Rhea" id="RHEA-COMP:9863"/>
        <dbReference type="Rhea" id="RHEA-COMP:11604"/>
        <dbReference type="ChEBI" id="CHEBI:15378"/>
        <dbReference type="ChEBI" id="CHEBI:29999"/>
        <dbReference type="ChEBI" id="CHEBI:30616"/>
        <dbReference type="ChEBI" id="CHEBI:83421"/>
        <dbReference type="ChEBI" id="CHEBI:456216"/>
        <dbReference type="EC" id="2.7.11.1"/>
    </reaction>
</comment>
<keyword evidence="5" id="KW-0547">Nucleotide-binding</keyword>
<dbReference type="PROSITE" id="PS51285">
    <property type="entry name" value="AGC_KINASE_CTER"/>
    <property type="match status" value="1"/>
</dbReference>
<keyword evidence="6" id="KW-0418">Kinase</keyword>
<sequence>MNVILRHVGLLNNSDSQFYIASMILILQYLHERDIIYRDLKPENIMVDNQGFIKLVDFGTAKIIQGRTYTLVGSPHYIAPEVIVGKGYGKMADLWSLGICLYEFLCGRVPFGEEEEDPYRIYEEILEKPLEFPDDIDPIGEVAPIFIRQLLSKFAESRCNGPLEKLKKHDWFAGFDWEQLSCQKITPPYKPDIGEIGEDCQDDLDEPQSPWDMQLNQDSEDTSDSLPEICDTEIEEYKKTIPFNWDQQFL</sequence>
<keyword evidence="7" id="KW-0067">ATP-binding</keyword>
<dbReference type="PANTHER" id="PTHR24353:SF37">
    <property type="entry name" value="CAMP-DEPENDENT PROTEIN KINASE CATALYTIC SUBUNIT PRKX"/>
    <property type="match status" value="1"/>
</dbReference>
<evidence type="ECO:0000256" key="8">
    <source>
        <dbReference type="ARBA" id="ARBA00047899"/>
    </source>
</evidence>
<evidence type="ECO:0000259" key="11">
    <source>
        <dbReference type="PROSITE" id="PS50011"/>
    </source>
</evidence>
<dbReference type="PROSITE" id="PS00108">
    <property type="entry name" value="PROTEIN_KINASE_ST"/>
    <property type="match status" value="1"/>
</dbReference>
<evidence type="ECO:0000256" key="10">
    <source>
        <dbReference type="SAM" id="MobiDB-lite"/>
    </source>
</evidence>
<comment type="catalytic activity">
    <reaction evidence="8">
        <text>L-threonyl-[protein] + ATP = O-phospho-L-threonyl-[protein] + ADP + H(+)</text>
        <dbReference type="Rhea" id="RHEA:46608"/>
        <dbReference type="Rhea" id="RHEA-COMP:11060"/>
        <dbReference type="Rhea" id="RHEA-COMP:11605"/>
        <dbReference type="ChEBI" id="CHEBI:15378"/>
        <dbReference type="ChEBI" id="CHEBI:30013"/>
        <dbReference type="ChEBI" id="CHEBI:30616"/>
        <dbReference type="ChEBI" id="CHEBI:61977"/>
        <dbReference type="ChEBI" id="CHEBI:456216"/>
        <dbReference type="EC" id="2.7.11.1"/>
    </reaction>
</comment>
<dbReference type="Pfam" id="PF00069">
    <property type="entry name" value="Pkinase"/>
    <property type="match status" value="1"/>
</dbReference>
<organism evidence="13 14">
    <name type="scientific">Stentor coeruleus</name>
    <dbReference type="NCBI Taxonomy" id="5963"/>
    <lineage>
        <taxon>Eukaryota</taxon>
        <taxon>Sar</taxon>
        <taxon>Alveolata</taxon>
        <taxon>Ciliophora</taxon>
        <taxon>Postciliodesmatophora</taxon>
        <taxon>Heterotrichea</taxon>
        <taxon>Heterotrichida</taxon>
        <taxon>Stentoridae</taxon>
        <taxon>Stentor</taxon>
    </lineage>
</organism>
<comment type="caution">
    <text evidence="13">The sequence shown here is derived from an EMBL/GenBank/DDBJ whole genome shotgun (WGS) entry which is preliminary data.</text>
</comment>
<dbReference type="GO" id="GO:0007010">
    <property type="term" value="P:cytoskeleton organization"/>
    <property type="evidence" value="ECO:0007669"/>
    <property type="project" value="UniProtKB-ARBA"/>
</dbReference>
<keyword evidence="3" id="KW-0597">Phosphoprotein</keyword>
<keyword evidence="2" id="KW-0723">Serine/threonine-protein kinase</keyword>
<dbReference type="GO" id="GO:0005952">
    <property type="term" value="C:cAMP-dependent protein kinase complex"/>
    <property type="evidence" value="ECO:0007669"/>
    <property type="project" value="TreeGrafter"/>
</dbReference>
<evidence type="ECO:0000256" key="6">
    <source>
        <dbReference type="ARBA" id="ARBA00022777"/>
    </source>
</evidence>
<dbReference type="FunFam" id="1.10.510.10:FF:000024">
    <property type="entry name" value="Probable serine/threonine-protein kinase cot-1"/>
    <property type="match status" value="1"/>
</dbReference>
<evidence type="ECO:0000256" key="1">
    <source>
        <dbReference type="ARBA" id="ARBA00012513"/>
    </source>
</evidence>
<dbReference type="GO" id="GO:0005524">
    <property type="term" value="F:ATP binding"/>
    <property type="evidence" value="ECO:0007669"/>
    <property type="project" value="UniProtKB-KW"/>
</dbReference>
<feature type="compositionally biased region" description="Acidic residues" evidence="10">
    <location>
        <begin position="195"/>
        <end position="206"/>
    </location>
</feature>
<feature type="region of interest" description="Disordered" evidence="10">
    <location>
        <begin position="195"/>
        <end position="225"/>
    </location>
</feature>
<name>A0A1R2CSB7_9CILI</name>
<evidence type="ECO:0000256" key="4">
    <source>
        <dbReference type="ARBA" id="ARBA00022679"/>
    </source>
</evidence>
<evidence type="ECO:0000256" key="7">
    <source>
        <dbReference type="ARBA" id="ARBA00022840"/>
    </source>
</evidence>
<dbReference type="InterPro" id="IPR008271">
    <property type="entry name" value="Ser/Thr_kinase_AS"/>
</dbReference>
<dbReference type="AlphaFoldDB" id="A0A1R2CSB7"/>
<dbReference type="OrthoDB" id="290584at2759"/>
<dbReference type="InterPro" id="IPR000719">
    <property type="entry name" value="Prot_kinase_dom"/>
</dbReference>
<gene>
    <name evidence="13" type="ORF">SteCoe_5550</name>
</gene>
<evidence type="ECO:0000256" key="5">
    <source>
        <dbReference type="ARBA" id="ARBA00022741"/>
    </source>
</evidence>
<feature type="domain" description="AGC-kinase C-terminal" evidence="12">
    <location>
        <begin position="173"/>
        <end position="250"/>
    </location>
</feature>
<dbReference type="SMART" id="SM00220">
    <property type="entry name" value="S_TKc"/>
    <property type="match status" value="1"/>
</dbReference>
<dbReference type="Gene3D" id="1.10.510.10">
    <property type="entry name" value="Transferase(Phosphotransferase) domain 1"/>
    <property type="match status" value="1"/>
</dbReference>
<evidence type="ECO:0000313" key="14">
    <source>
        <dbReference type="Proteomes" id="UP000187209"/>
    </source>
</evidence>
<dbReference type="PROSITE" id="PS50011">
    <property type="entry name" value="PROTEIN_KINASE_DOM"/>
    <property type="match status" value="1"/>
</dbReference>